<dbReference type="PANTHER" id="PTHR30183:SF2">
    <property type="entry name" value="IRON UTILIZATION PROTEIN"/>
    <property type="match status" value="1"/>
</dbReference>
<name>A0A1Y5FCD1_9BACT</name>
<dbReference type="Pfam" id="PF00528">
    <property type="entry name" value="BPD_transp_1"/>
    <property type="match status" value="1"/>
</dbReference>
<feature type="transmembrane region" description="Helical" evidence="7">
    <location>
        <begin position="238"/>
        <end position="260"/>
    </location>
</feature>
<proteinExistence type="inferred from homology"/>
<feature type="transmembrane region" description="Helical" evidence="7">
    <location>
        <begin position="373"/>
        <end position="393"/>
    </location>
</feature>
<keyword evidence="4 7" id="KW-0812">Transmembrane</keyword>
<dbReference type="SUPFAM" id="SSF161098">
    <property type="entry name" value="MetI-like"/>
    <property type="match status" value="2"/>
</dbReference>
<evidence type="ECO:0000256" key="3">
    <source>
        <dbReference type="ARBA" id="ARBA00022475"/>
    </source>
</evidence>
<comment type="similarity">
    <text evidence="7">Belongs to the binding-protein-dependent transport system permease family.</text>
</comment>
<comment type="subcellular location">
    <subcellularLocation>
        <location evidence="1 7">Cell membrane</location>
        <topology evidence="1 7">Multi-pass membrane protein</topology>
    </subcellularLocation>
</comment>
<feature type="transmembrane region" description="Helical" evidence="7">
    <location>
        <begin position="330"/>
        <end position="353"/>
    </location>
</feature>
<keyword evidence="5 7" id="KW-1133">Transmembrane helix</keyword>
<evidence type="ECO:0000256" key="6">
    <source>
        <dbReference type="ARBA" id="ARBA00023136"/>
    </source>
</evidence>
<reference evidence="10" key="1">
    <citation type="journal article" date="2017" name="Proc. Natl. Acad. Sci. U.S.A.">
        <title>Simulation of Deepwater Horizon oil plume reveals substrate specialization within a complex community of hydrocarbon-degraders.</title>
        <authorList>
            <person name="Hu P."/>
            <person name="Dubinsky E.A."/>
            <person name="Probst A.J."/>
            <person name="Wang J."/>
            <person name="Sieber C.M.K."/>
            <person name="Tom L.M."/>
            <person name="Gardinali P."/>
            <person name="Banfield J.F."/>
            <person name="Atlas R.M."/>
            <person name="Andersen G.L."/>
        </authorList>
    </citation>
    <scope>NUCLEOTIDE SEQUENCE [LARGE SCALE GENOMIC DNA]</scope>
</reference>
<sequence>MKFNTNKQFAFQKIFILAVCTVVILPFLALLFRAIFGLDSDPSVWIHVTRNVIPNILSNTFSLALYTSLFSILMGTYSAWLVTLSDFKYKKILHICSILPLIYPLYVMSFIYVGLFEYSAPTMTFFRNEWGINLKQFIDIKSVTSISLIFSLCLHPYVYLLLKQAFEGQGDHLFKVSRSLGYTKVESFLKITLPLAKPWIFGSLAIILMETLADFGGVSVFNFDTFTTAIYESWTGMFSFITATKLSAILIFFALLVLGAEAKLTSKQKFFIKSKSGFVAPFELSQLFKSMALIWLLLLIVTTIFIPSYQLFSWCKDNLDLQSLLNNYPYFYNTVRLAFITALVTTIVTTLLASSSRFLKSVNWERLTKLTTLGYAIPGSIIAVAVFGLFTKIKISLGDFINQNSFLYFILVVGLMTRFLSISYKNIFSSFKRISPNLDKAAALLAKPSVIIFKIHIPLIKSGIISGFLMVLIEVMKEMPMTLMLRPFGKDTLSVKIYEFTSEGDWERAAIPALLIVLAGFISIVIMTVVEKIGSKTK</sequence>
<dbReference type="Gene3D" id="1.10.3720.10">
    <property type="entry name" value="MetI-like"/>
    <property type="match status" value="2"/>
</dbReference>
<organism evidence="9 10">
    <name type="scientific">Halobacteriovorax marinus</name>
    <dbReference type="NCBI Taxonomy" id="97084"/>
    <lineage>
        <taxon>Bacteria</taxon>
        <taxon>Pseudomonadati</taxon>
        <taxon>Bdellovibrionota</taxon>
        <taxon>Bacteriovoracia</taxon>
        <taxon>Bacteriovoracales</taxon>
        <taxon>Halobacteriovoraceae</taxon>
        <taxon>Halobacteriovorax</taxon>
    </lineage>
</organism>
<feature type="transmembrane region" description="Helical" evidence="7">
    <location>
        <begin position="14"/>
        <end position="36"/>
    </location>
</feature>
<feature type="transmembrane region" description="Helical" evidence="7">
    <location>
        <begin position="405"/>
        <end position="424"/>
    </location>
</feature>
<dbReference type="InterPro" id="IPR000515">
    <property type="entry name" value="MetI-like"/>
</dbReference>
<dbReference type="PROSITE" id="PS50928">
    <property type="entry name" value="ABC_TM1"/>
    <property type="match status" value="2"/>
</dbReference>
<comment type="caution">
    <text evidence="9">The sequence shown here is derived from an EMBL/GenBank/DDBJ whole genome shotgun (WGS) entry which is preliminary data.</text>
</comment>
<dbReference type="EMBL" id="MAAO01000002">
    <property type="protein sequence ID" value="OUR99783.1"/>
    <property type="molecule type" value="Genomic_DNA"/>
</dbReference>
<dbReference type="GO" id="GO:0005886">
    <property type="term" value="C:plasma membrane"/>
    <property type="evidence" value="ECO:0007669"/>
    <property type="project" value="UniProtKB-SubCell"/>
</dbReference>
<dbReference type="CDD" id="cd06261">
    <property type="entry name" value="TM_PBP2"/>
    <property type="match status" value="2"/>
</dbReference>
<keyword evidence="2 7" id="KW-0813">Transport</keyword>
<evidence type="ECO:0000256" key="7">
    <source>
        <dbReference type="RuleBase" id="RU363032"/>
    </source>
</evidence>
<keyword evidence="3" id="KW-1003">Cell membrane</keyword>
<dbReference type="GO" id="GO:0055085">
    <property type="term" value="P:transmembrane transport"/>
    <property type="evidence" value="ECO:0007669"/>
    <property type="project" value="InterPro"/>
</dbReference>
<dbReference type="InterPro" id="IPR035906">
    <property type="entry name" value="MetI-like_sf"/>
</dbReference>
<accession>A0A1Y5FCD1</accession>
<feature type="transmembrane region" description="Helical" evidence="7">
    <location>
        <begin position="509"/>
        <end position="530"/>
    </location>
</feature>
<keyword evidence="6 7" id="KW-0472">Membrane</keyword>
<evidence type="ECO:0000256" key="4">
    <source>
        <dbReference type="ARBA" id="ARBA00022692"/>
    </source>
</evidence>
<feature type="transmembrane region" description="Helical" evidence="7">
    <location>
        <begin position="292"/>
        <end position="310"/>
    </location>
</feature>
<dbReference type="PANTHER" id="PTHR30183">
    <property type="entry name" value="MOLYBDENUM TRANSPORT SYSTEM PERMEASE PROTEIN MODB"/>
    <property type="match status" value="1"/>
</dbReference>
<evidence type="ECO:0000256" key="1">
    <source>
        <dbReference type="ARBA" id="ARBA00004651"/>
    </source>
</evidence>
<feature type="transmembrane region" description="Helical" evidence="7">
    <location>
        <begin position="56"/>
        <end position="80"/>
    </location>
</feature>
<evidence type="ECO:0000259" key="8">
    <source>
        <dbReference type="PROSITE" id="PS50928"/>
    </source>
</evidence>
<evidence type="ECO:0000256" key="2">
    <source>
        <dbReference type="ARBA" id="ARBA00022448"/>
    </source>
</evidence>
<evidence type="ECO:0000256" key="5">
    <source>
        <dbReference type="ARBA" id="ARBA00022989"/>
    </source>
</evidence>
<feature type="transmembrane region" description="Helical" evidence="7">
    <location>
        <begin position="457"/>
        <end position="476"/>
    </location>
</feature>
<dbReference type="AlphaFoldDB" id="A0A1Y5FCD1"/>
<dbReference type="Proteomes" id="UP000196531">
    <property type="component" value="Unassembled WGS sequence"/>
</dbReference>
<protein>
    <recommendedName>
        <fullName evidence="8">ABC transmembrane type-1 domain-containing protein</fullName>
    </recommendedName>
</protein>
<feature type="transmembrane region" description="Helical" evidence="7">
    <location>
        <begin position="143"/>
        <end position="162"/>
    </location>
</feature>
<feature type="transmembrane region" description="Helical" evidence="7">
    <location>
        <begin position="92"/>
        <end position="115"/>
    </location>
</feature>
<evidence type="ECO:0000313" key="9">
    <source>
        <dbReference type="EMBL" id="OUR99783.1"/>
    </source>
</evidence>
<feature type="domain" description="ABC transmembrane type-1" evidence="8">
    <location>
        <begin position="331"/>
        <end position="527"/>
    </location>
</feature>
<gene>
    <name evidence="9" type="ORF">A9Q84_01785</name>
</gene>
<feature type="transmembrane region" description="Helical" evidence="7">
    <location>
        <begin position="199"/>
        <end position="218"/>
    </location>
</feature>
<feature type="domain" description="ABC transmembrane type-1" evidence="8">
    <location>
        <begin position="57"/>
        <end position="259"/>
    </location>
</feature>
<evidence type="ECO:0000313" key="10">
    <source>
        <dbReference type="Proteomes" id="UP000196531"/>
    </source>
</evidence>